<dbReference type="HOGENOM" id="CLU_000288_63_23_1"/>
<feature type="binding site" evidence="25">
    <location>
        <position position="37"/>
    </location>
    <ligand>
        <name>ATP</name>
        <dbReference type="ChEBI" id="CHEBI:30616"/>
    </ligand>
</feature>
<evidence type="ECO:0000256" key="12">
    <source>
        <dbReference type="ARBA" id="ARBA00022723"/>
    </source>
</evidence>
<dbReference type="PANTHER" id="PTHR44899">
    <property type="entry name" value="CAMK FAMILY PROTEIN KINASE"/>
    <property type="match status" value="1"/>
</dbReference>
<evidence type="ECO:0000256" key="6">
    <source>
        <dbReference type="ARBA" id="ARBA00022481"/>
    </source>
</evidence>
<dbReference type="SMART" id="SM00220">
    <property type="entry name" value="S_TKc"/>
    <property type="match status" value="1"/>
</dbReference>
<organism evidence="28 29">
    <name type="scientific">Ciona intestinalis</name>
    <name type="common">Transparent sea squirt</name>
    <name type="synonym">Ascidia intestinalis</name>
    <dbReference type="NCBI Taxonomy" id="7719"/>
    <lineage>
        <taxon>Eukaryota</taxon>
        <taxon>Metazoa</taxon>
        <taxon>Chordata</taxon>
        <taxon>Tunicata</taxon>
        <taxon>Ascidiacea</taxon>
        <taxon>Phlebobranchia</taxon>
        <taxon>Cionidae</taxon>
        <taxon>Ciona</taxon>
    </lineage>
</organism>
<dbReference type="SUPFAM" id="SSF56112">
    <property type="entry name" value="Protein kinase-like (PK-like)"/>
    <property type="match status" value="1"/>
</dbReference>
<keyword evidence="12" id="KW-0479">Metal-binding</keyword>
<evidence type="ECO:0000256" key="17">
    <source>
        <dbReference type="ARBA" id="ARBA00022842"/>
    </source>
</evidence>
<keyword evidence="10" id="KW-0132">Cell division</keyword>
<keyword evidence="15" id="KW-0418">Kinase</keyword>
<dbReference type="InterPro" id="IPR011009">
    <property type="entry name" value="Kinase-like_dom_sf"/>
</dbReference>
<evidence type="ECO:0000256" key="9">
    <source>
        <dbReference type="ARBA" id="ARBA00022553"/>
    </source>
</evidence>
<keyword evidence="9" id="KW-0597">Phosphoprotein</keyword>
<dbReference type="GO" id="GO:0005929">
    <property type="term" value="C:cilium"/>
    <property type="evidence" value="ECO:0007669"/>
    <property type="project" value="UniProtKB-SubCell"/>
</dbReference>
<dbReference type="FunFam" id="3.30.200.20:FF:000247">
    <property type="entry name" value="serine/threonine-protein kinase Nek4 isoform X1"/>
    <property type="match status" value="1"/>
</dbReference>
<dbReference type="GO" id="GO:0051301">
    <property type="term" value="P:cell division"/>
    <property type="evidence" value="ECO:0007669"/>
    <property type="project" value="UniProtKB-KW"/>
</dbReference>
<dbReference type="PIRSF" id="PIRSF000654">
    <property type="entry name" value="Integrin-linked_kinase"/>
    <property type="match status" value="1"/>
</dbReference>
<evidence type="ECO:0000256" key="15">
    <source>
        <dbReference type="ARBA" id="ARBA00022777"/>
    </source>
</evidence>
<evidence type="ECO:0000256" key="22">
    <source>
        <dbReference type="ARBA" id="ARBA00067731"/>
    </source>
</evidence>
<evidence type="ECO:0000256" key="14">
    <source>
        <dbReference type="ARBA" id="ARBA00022776"/>
    </source>
</evidence>
<dbReference type="Gene3D" id="3.30.200.20">
    <property type="entry name" value="Phosphorylase Kinase, domain 1"/>
    <property type="match status" value="1"/>
</dbReference>
<evidence type="ECO:0000256" key="16">
    <source>
        <dbReference type="ARBA" id="ARBA00022840"/>
    </source>
</evidence>
<dbReference type="GO" id="GO:0046872">
    <property type="term" value="F:metal ion binding"/>
    <property type="evidence" value="ECO:0007669"/>
    <property type="project" value="UniProtKB-KW"/>
</dbReference>
<reference evidence="29" key="1">
    <citation type="journal article" date="2002" name="Science">
        <title>The draft genome of Ciona intestinalis: insights into chordate and vertebrate origins.</title>
        <authorList>
            <person name="Dehal P."/>
            <person name="Satou Y."/>
            <person name="Campbell R.K."/>
            <person name="Chapman J."/>
            <person name="Degnan B."/>
            <person name="De Tomaso A."/>
            <person name="Davidson B."/>
            <person name="Di Gregorio A."/>
            <person name="Gelpke M."/>
            <person name="Goodstein D.M."/>
            <person name="Harafuji N."/>
            <person name="Hastings K.E."/>
            <person name="Ho I."/>
            <person name="Hotta K."/>
            <person name="Huang W."/>
            <person name="Kawashima T."/>
            <person name="Lemaire P."/>
            <person name="Martinez D."/>
            <person name="Meinertzhagen I.A."/>
            <person name="Necula S."/>
            <person name="Nonaka M."/>
            <person name="Putnam N."/>
            <person name="Rash S."/>
            <person name="Saiga H."/>
            <person name="Satake M."/>
            <person name="Terry A."/>
            <person name="Yamada L."/>
            <person name="Wang H.G."/>
            <person name="Awazu S."/>
            <person name="Azumi K."/>
            <person name="Boore J."/>
            <person name="Branno M."/>
            <person name="Chin-Bow S."/>
            <person name="DeSantis R."/>
            <person name="Doyle S."/>
            <person name="Francino P."/>
            <person name="Keys D.N."/>
            <person name="Haga S."/>
            <person name="Hayashi H."/>
            <person name="Hino K."/>
            <person name="Imai K.S."/>
            <person name="Inaba K."/>
            <person name="Kano S."/>
            <person name="Kobayashi K."/>
            <person name="Kobayashi M."/>
            <person name="Lee B.I."/>
            <person name="Makabe K.W."/>
            <person name="Manohar C."/>
            <person name="Matassi G."/>
            <person name="Medina M."/>
            <person name="Mochizuki Y."/>
            <person name="Mount S."/>
            <person name="Morishita T."/>
            <person name="Miura S."/>
            <person name="Nakayama A."/>
            <person name="Nishizaka S."/>
            <person name="Nomoto H."/>
            <person name="Ohta F."/>
            <person name="Oishi K."/>
            <person name="Rigoutsos I."/>
            <person name="Sano M."/>
            <person name="Sasaki A."/>
            <person name="Sasakura Y."/>
            <person name="Shoguchi E."/>
            <person name="Shin-i T."/>
            <person name="Spagnuolo A."/>
            <person name="Stainier D."/>
            <person name="Suzuki M.M."/>
            <person name="Tassy O."/>
            <person name="Takatori N."/>
            <person name="Tokuoka M."/>
            <person name="Yagi K."/>
            <person name="Yoshizaki F."/>
            <person name="Wada S."/>
            <person name="Zhang C."/>
            <person name="Hyatt P.D."/>
            <person name="Larimer F."/>
            <person name="Detter C."/>
            <person name="Doggett N."/>
            <person name="Glavina T."/>
            <person name="Hawkins T."/>
            <person name="Richardson P."/>
            <person name="Lucas S."/>
            <person name="Kohara Y."/>
            <person name="Levine M."/>
            <person name="Satoh N."/>
            <person name="Rokhsar D.S."/>
        </authorList>
    </citation>
    <scope>NUCLEOTIDE SEQUENCE [LARGE SCALE GENOMIC DNA]</scope>
</reference>
<evidence type="ECO:0000256" key="25">
    <source>
        <dbReference type="PROSITE-ProRule" id="PRU10141"/>
    </source>
</evidence>
<dbReference type="InterPro" id="IPR008271">
    <property type="entry name" value="Ser/Thr_kinase_AS"/>
</dbReference>
<evidence type="ECO:0000313" key="28">
    <source>
        <dbReference type="Ensembl" id="ENSCINP00000006982.3"/>
    </source>
</evidence>
<keyword evidence="17" id="KW-0460">Magnesium</keyword>
<dbReference type="GeneTree" id="ENSGT00940000169125"/>
<dbReference type="Ensembl" id="ENSCINT00000006982.3">
    <property type="protein sequence ID" value="ENSCINP00000006982.3"/>
    <property type="gene ID" value="ENSCING00000003410.3"/>
</dbReference>
<dbReference type="GO" id="GO:0006974">
    <property type="term" value="P:DNA damage response"/>
    <property type="evidence" value="ECO:0000318"/>
    <property type="project" value="GO_Central"/>
</dbReference>
<keyword evidence="6" id="KW-0488">Methylation</keyword>
<evidence type="ECO:0000259" key="27">
    <source>
        <dbReference type="PROSITE" id="PS50011"/>
    </source>
</evidence>
<reference evidence="28" key="3">
    <citation type="submission" date="2025-08" db="UniProtKB">
        <authorList>
            <consortium name="Ensembl"/>
        </authorList>
    </citation>
    <scope>IDENTIFICATION</scope>
</reference>
<proteinExistence type="inferred from homology"/>
<evidence type="ECO:0000313" key="29">
    <source>
        <dbReference type="Proteomes" id="UP000008144"/>
    </source>
</evidence>
<dbReference type="InParanoid" id="F6ZMB2"/>
<dbReference type="GO" id="GO:0004674">
    <property type="term" value="F:protein serine/threonine kinase activity"/>
    <property type="evidence" value="ECO:0000318"/>
    <property type="project" value="GO_Central"/>
</dbReference>
<keyword evidence="18" id="KW-0966">Cell projection</keyword>
<dbReference type="FunFam" id="1.10.510.10:FF:000219">
    <property type="entry name" value="Putative serine/threonine-protein kinase Nek4"/>
    <property type="match status" value="1"/>
</dbReference>
<evidence type="ECO:0000256" key="23">
    <source>
        <dbReference type="ARBA" id="ARBA00080102"/>
    </source>
</evidence>
<keyword evidence="29" id="KW-1185">Reference proteome</keyword>
<keyword evidence="8 26" id="KW-0723">Serine/threonine-protein kinase</keyword>
<dbReference type="Gene3D" id="1.10.510.10">
    <property type="entry name" value="Transferase(Phosphotransferase) domain 1"/>
    <property type="match status" value="1"/>
</dbReference>
<dbReference type="InterPro" id="IPR051131">
    <property type="entry name" value="NEK_Ser/Thr_kinase_NIMA"/>
</dbReference>
<evidence type="ECO:0000256" key="5">
    <source>
        <dbReference type="ARBA" id="ARBA00012513"/>
    </source>
</evidence>
<dbReference type="GO" id="GO:0005524">
    <property type="term" value="F:ATP binding"/>
    <property type="evidence" value="ECO:0007669"/>
    <property type="project" value="UniProtKB-UniRule"/>
</dbReference>
<keyword evidence="14" id="KW-0498">Mitosis</keyword>
<evidence type="ECO:0000256" key="10">
    <source>
        <dbReference type="ARBA" id="ARBA00022618"/>
    </source>
</evidence>
<keyword evidence="7" id="KW-0963">Cytoplasm</keyword>
<evidence type="ECO:0000256" key="26">
    <source>
        <dbReference type="RuleBase" id="RU000304"/>
    </source>
</evidence>
<evidence type="ECO:0000256" key="3">
    <source>
        <dbReference type="ARBA" id="ARBA00004496"/>
    </source>
</evidence>
<keyword evidence="19" id="KW-0131">Cell cycle</keyword>
<name>F6ZMB2_CIOIN</name>
<sequence length="277" mass="32145">MGGLDDYDILKAIGKGSYGEVHLIQHKKERKQYVVKKLALQKVSRRERKAAESEAKLLSQLKHPNIVSYKDSFENDDGFLYIVMGFAEGGDLYTKLREQREKDEFLLEVQVVRWFIQICMALQYLHQKHILHRDLKTQNIFLTKAKMIKVGDLGIARVLEGASDMATTLIGTPYYMSPELFSNKPYNHKSDVWALGCCVYEMTTLKHAFNAKDMNSLVYKILKKKMPKMPAMYSEPLCELIKIMLHQTAEKRPSVNRILRNPFIKKHIQLFLDESSR</sequence>
<keyword evidence="13 25" id="KW-0547">Nucleotide-binding</keyword>
<evidence type="ECO:0000256" key="11">
    <source>
        <dbReference type="ARBA" id="ARBA00022679"/>
    </source>
</evidence>
<dbReference type="InterPro" id="IPR017441">
    <property type="entry name" value="Protein_kinase_ATP_BS"/>
</dbReference>
<evidence type="ECO:0000256" key="20">
    <source>
        <dbReference type="ARBA" id="ARBA00047899"/>
    </source>
</evidence>
<comment type="catalytic activity">
    <reaction evidence="20">
        <text>L-threonyl-[protein] + ATP = O-phospho-L-threonyl-[protein] + ADP + H(+)</text>
        <dbReference type="Rhea" id="RHEA:46608"/>
        <dbReference type="Rhea" id="RHEA-COMP:11060"/>
        <dbReference type="Rhea" id="RHEA-COMP:11605"/>
        <dbReference type="ChEBI" id="CHEBI:15378"/>
        <dbReference type="ChEBI" id="CHEBI:30013"/>
        <dbReference type="ChEBI" id="CHEBI:30616"/>
        <dbReference type="ChEBI" id="CHEBI:61977"/>
        <dbReference type="ChEBI" id="CHEBI:456216"/>
        <dbReference type="EC" id="2.7.11.1"/>
    </reaction>
</comment>
<reference evidence="28" key="2">
    <citation type="journal article" date="2008" name="Genome Biol.">
        <title>Improved genome assembly and evidence-based global gene model set for the chordate Ciona intestinalis: new insight into intron and operon populations.</title>
        <authorList>
            <person name="Satou Y."/>
            <person name="Mineta K."/>
            <person name="Ogasawara M."/>
            <person name="Sasakura Y."/>
            <person name="Shoguchi E."/>
            <person name="Ueno K."/>
            <person name="Yamada L."/>
            <person name="Matsumoto J."/>
            <person name="Wasserscheid J."/>
            <person name="Dewar K."/>
            <person name="Wiley G.B."/>
            <person name="Macmil S.L."/>
            <person name="Roe B.A."/>
            <person name="Zeller R.W."/>
            <person name="Hastings K.E."/>
            <person name="Lemaire P."/>
            <person name="Lindquist E."/>
            <person name="Endo T."/>
            <person name="Hotta K."/>
            <person name="Inaba K."/>
        </authorList>
    </citation>
    <scope>NUCLEOTIDE SEQUENCE [LARGE SCALE GENOMIC DNA]</scope>
    <source>
        <strain evidence="28">wild type</strain>
    </source>
</reference>
<dbReference type="PANTHER" id="PTHR44899:SF7">
    <property type="entry name" value="NIMA-RELATED KINASE"/>
    <property type="match status" value="1"/>
</dbReference>
<dbReference type="PROSITE" id="PS00108">
    <property type="entry name" value="PROTEIN_KINASE_ST"/>
    <property type="match status" value="1"/>
</dbReference>
<dbReference type="EC" id="2.7.11.1" evidence="5"/>
<evidence type="ECO:0000256" key="21">
    <source>
        <dbReference type="ARBA" id="ARBA00048679"/>
    </source>
</evidence>
<reference evidence="28" key="4">
    <citation type="submission" date="2025-09" db="UniProtKB">
        <authorList>
            <consortium name="Ensembl"/>
        </authorList>
    </citation>
    <scope>IDENTIFICATION</scope>
</reference>
<evidence type="ECO:0000256" key="2">
    <source>
        <dbReference type="ARBA" id="ARBA00004138"/>
    </source>
</evidence>
<comment type="cofactor">
    <cofactor evidence="1">
        <name>Mn(2+)</name>
        <dbReference type="ChEBI" id="CHEBI:29035"/>
    </cofactor>
</comment>
<evidence type="ECO:0000256" key="1">
    <source>
        <dbReference type="ARBA" id="ARBA00001936"/>
    </source>
</evidence>
<dbReference type="Pfam" id="PF00069">
    <property type="entry name" value="Pkinase"/>
    <property type="match status" value="1"/>
</dbReference>
<feature type="domain" description="Protein kinase" evidence="27">
    <location>
        <begin position="7"/>
        <end position="264"/>
    </location>
</feature>
<dbReference type="GO" id="GO:0005737">
    <property type="term" value="C:cytoplasm"/>
    <property type="evidence" value="ECO:0000318"/>
    <property type="project" value="GO_Central"/>
</dbReference>
<dbReference type="FunCoup" id="F6ZMB2">
    <property type="interactions" value="56"/>
</dbReference>
<keyword evidence="16 25" id="KW-0067">ATP-binding</keyword>
<evidence type="ECO:0000256" key="24">
    <source>
        <dbReference type="ARBA" id="ARBA00082679"/>
    </source>
</evidence>
<comment type="subcellular location">
    <subcellularLocation>
        <location evidence="2">Cell projection</location>
        <location evidence="2">Cilium</location>
    </subcellularLocation>
    <subcellularLocation>
        <location evidence="3">Cytoplasm</location>
    </subcellularLocation>
</comment>
<dbReference type="PROSITE" id="PS50011">
    <property type="entry name" value="PROTEIN_KINASE_DOM"/>
    <property type="match status" value="1"/>
</dbReference>
<evidence type="ECO:0000256" key="18">
    <source>
        <dbReference type="ARBA" id="ARBA00023273"/>
    </source>
</evidence>
<dbReference type="PROSITE" id="PS00107">
    <property type="entry name" value="PROTEIN_KINASE_ATP"/>
    <property type="match status" value="1"/>
</dbReference>
<dbReference type="AlphaFoldDB" id="F6ZMB2"/>
<evidence type="ECO:0000256" key="8">
    <source>
        <dbReference type="ARBA" id="ARBA00022527"/>
    </source>
</evidence>
<dbReference type="InterPro" id="IPR000719">
    <property type="entry name" value="Prot_kinase_dom"/>
</dbReference>
<evidence type="ECO:0000256" key="4">
    <source>
        <dbReference type="ARBA" id="ARBA00010886"/>
    </source>
</evidence>
<accession>F6ZMB2</accession>
<protein>
    <recommendedName>
        <fullName evidence="22">Serine/threonine-protein kinase Nek4</fullName>
        <ecNumber evidence="5">2.7.11.1</ecNumber>
    </recommendedName>
    <alternativeName>
        <fullName evidence="24">Never in mitosis A-related kinase 4</fullName>
    </alternativeName>
    <alternativeName>
        <fullName evidence="23">Serine/threonine-protein kinase 2</fullName>
    </alternativeName>
</protein>
<dbReference type="Proteomes" id="UP000008144">
    <property type="component" value="Chromosome 8"/>
</dbReference>
<evidence type="ECO:0000256" key="7">
    <source>
        <dbReference type="ARBA" id="ARBA00022490"/>
    </source>
</evidence>
<comment type="catalytic activity">
    <reaction evidence="21">
        <text>L-seryl-[protein] + ATP = O-phospho-L-seryl-[protein] + ADP + H(+)</text>
        <dbReference type="Rhea" id="RHEA:17989"/>
        <dbReference type="Rhea" id="RHEA-COMP:9863"/>
        <dbReference type="Rhea" id="RHEA-COMP:11604"/>
        <dbReference type="ChEBI" id="CHEBI:15378"/>
        <dbReference type="ChEBI" id="CHEBI:29999"/>
        <dbReference type="ChEBI" id="CHEBI:30616"/>
        <dbReference type="ChEBI" id="CHEBI:83421"/>
        <dbReference type="ChEBI" id="CHEBI:456216"/>
        <dbReference type="EC" id="2.7.11.1"/>
    </reaction>
</comment>
<keyword evidence="11" id="KW-0808">Transferase</keyword>
<evidence type="ECO:0000256" key="19">
    <source>
        <dbReference type="ARBA" id="ARBA00023306"/>
    </source>
</evidence>
<comment type="similarity">
    <text evidence="4">Belongs to the protein kinase superfamily. NEK Ser/Thr protein kinase family. NIMA subfamily.</text>
</comment>
<dbReference type="OMA" id="MEEWIHA"/>
<evidence type="ECO:0000256" key="13">
    <source>
        <dbReference type="ARBA" id="ARBA00022741"/>
    </source>
</evidence>
<dbReference type="EMBL" id="EAAA01002666">
    <property type="status" value="NOT_ANNOTATED_CDS"/>
    <property type="molecule type" value="Genomic_DNA"/>
</dbReference>